<dbReference type="EMBL" id="BAAAFZ010000047">
    <property type="protein sequence ID" value="GAA0589972.1"/>
    <property type="molecule type" value="Genomic_DNA"/>
</dbReference>
<comment type="caution">
    <text evidence="2">The sequence shown here is derived from an EMBL/GenBank/DDBJ whole genome shotgun (WGS) entry which is preliminary data.</text>
</comment>
<keyword evidence="3" id="KW-1185">Reference proteome</keyword>
<reference evidence="3" key="1">
    <citation type="journal article" date="2019" name="Int. J. Syst. Evol. Microbiol.">
        <title>The Global Catalogue of Microorganisms (GCM) 10K type strain sequencing project: providing services to taxonomists for standard genome sequencing and annotation.</title>
        <authorList>
            <consortium name="The Broad Institute Genomics Platform"/>
            <consortium name="The Broad Institute Genome Sequencing Center for Infectious Disease"/>
            <person name="Wu L."/>
            <person name="Ma J."/>
        </authorList>
    </citation>
    <scope>NUCLEOTIDE SEQUENCE [LARGE SCALE GENOMIC DNA]</scope>
    <source>
        <strain evidence="3">JCM 9933</strain>
    </source>
</reference>
<sequence>MPDSGSSPAPPVMVAMPLLPRPSILAAVFGGAAWPRTLYGTAKRAWGGRLTSRGDHPAEEGDHELAGAPPFSATAVPLALTISIPPLAPSTS</sequence>
<proteinExistence type="predicted"/>
<accession>A0ABP3QJ89</accession>
<name>A0ABP3QJ89_9PROT</name>
<evidence type="ECO:0000313" key="2">
    <source>
        <dbReference type="EMBL" id="GAA0589972.1"/>
    </source>
</evidence>
<protein>
    <submittedName>
        <fullName evidence="2">Uncharacterized protein</fullName>
    </submittedName>
</protein>
<gene>
    <name evidence="2" type="ORF">GCM10009416_30640</name>
</gene>
<evidence type="ECO:0000313" key="3">
    <source>
        <dbReference type="Proteomes" id="UP001501588"/>
    </source>
</evidence>
<feature type="region of interest" description="Disordered" evidence="1">
    <location>
        <begin position="47"/>
        <end position="70"/>
    </location>
</feature>
<feature type="compositionally biased region" description="Basic and acidic residues" evidence="1">
    <location>
        <begin position="52"/>
        <end position="65"/>
    </location>
</feature>
<organism evidence="2 3">
    <name type="scientific">Craurococcus roseus</name>
    <dbReference type="NCBI Taxonomy" id="77585"/>
    <lineage>
        <taxon>Bacteria</taxon>
        <taxon>Pseudomonadati</taxon>
        <taxon>Pseudomonadota</taxon>
        <taxon>Alphaproteobacteria</taxon>
        <taxon>Acetobacterales</taxon>
        <taxon>Acetobacteraceae</taxon>
        <taxon>Craurococcus</taxon>
    </lineage>
</organism>
<dbReference type="Proteomes" id="UP001501588">
    <property type="component" value="Unassembled WGS sequence"/>
</dbReference>
<evidence type="ECO:0000256" key="1">
    <source>
        <dbReference type="SAM" id="MobiDB-lite"/>
    </source>
</evidence>